<feature type="region of interest" description="Disordered" evidence="1">
    <location>
        <begin position="67"/>
        <end position="148"/>
    </location>
</feature>
<dbReference type="Proteomes" id="UP001283361">
    <property type="component" value="Unassembled WGS sequence"/>
</dbReference>
<protein>
    <recommendedName>
        <fullName evidence="4">Replicase polyprotein 1a</fullName>
    </recommendedName>
</protein>
<dbReference type="EMBL" id="JAWDGP010006108">
    <property type="protein sequence ID" value="KAK3747111.1"/>
    <property type="molecule type" value="Genomic_DNA"/>
</dbReference>
<evidence type="ECO:0000256" key="1">
    <source>
        <dbReference type="SAM" id="MobiDB-lite"/>
    </source>
</evidence>
<dbReference type="AlphaFoldDB" id="A0AAE0YJ19"/>
<feature type="region of interest" description="Disordered" evidence="1">
    <location>
        <begin position="322"/>
        <end position="346"/>
    </location>
</feature>
<name>A0AAE0YJ19_9GAST</name>
<organism evidence="2 3">
    <name type="scientific">Elysia crispata</name>
    <name type="common">lettuce slug</name>
    <dbReference type="NCBI Taxonomy" id="231223"/>
    <lineage>
        <taxon>Eukaryota</taxon>
        <taxon>Metazoa</taxon>
        <taxon>Spiralia</taxon>
        <taxon>Lophotrochozoa</taxon>
        <taxon>Mollusca</taxon>
        <taxon>Gastropoda</taxon>
        <taxon>Heterobranchia</taxon>
        <taxon>Euthyneura</taxon>
        <taxon>Panpulmonata</taxon>
        <taxon>Sacoglossa</taxon>
        <taxon>Placobranchoidea</taxon>
        <taxon>Plakobranchidae</taxon>
        <taxon>Elysia</taxon>
    </lineage>
</organism>
<reference evidence="2" key="1">
    <citation type="journal article" date="2023" name="G3 (Bethesda)">
        <title>A reference genome for the long-term kleptoplast-retaining sea slug Elysia crispata morphotype clarki.</title>
        <authorList>
            <person name="Eastman K.E."/>
            <person name="Pendleton A.L."/>
            <person name="Shaikh M.A."/>
            <person name="Suttiyut T."/>
            <person name="Ogas R."/>
            <person name="Tomko P."/>
            <person name="Gavelis G."/>
            <person name="Widhalm J.R."/>
            <person name="Wisecaver J.H."/>
        </authorList>
    </citation>
    <scope>NUCLEOTIDE SEQUENCE</scope>
    <source>
        <strain evidence="2">ECLA1</strain>
    </source>
</reference>
<feature type="region of interest" description="Disordered" evidence="1">
    <location>
        <begin position="376"/>
        <end position="397"/>
    </location>
</feature>
<evidence type="ECO:0008006" key="4">
    <source>
        <dbReference type="Google" id="ProtNLM"/>
    </source>
</evidence>
<gene>
    <name evidence="2" type="ORF">RRG08_046498</name>
</gene>
<evidence type="ECO:0000313" key="3">
    <source>
        <dbReference type="Proteomes" id="UP001283361"/>
    </source>
</evidence>
<proteinExistence type="predicted"/>
<feature type="compositionally biased region" description="Polar residues" evidence="1">
    <location>
        <begin position="386"/>
        <end position="397"/>
    </location>
</feature>
<evidence type="ECO:0000313" key="2">
    <source>
        <dbReference type="EMBL" id="KAK3747111.1"/>
    </source>
</evidence>
<keyword evidence="3" id="KW-1185">Reference proteome</keyword>
<accession>A0AAE0YJ19</accession>
<sequence length="397" mass="43971">MVVTIHETGRRHHGPGHTLVTLSTARPGGFLCPQQVSTMGIYGCPHSFTLSFPSDKIVIKFDDDYIEDGDNDVGGEHDDDDDDDDGDDDGDDDDGDDGDDDDDGDDGDDDDGDDGDDGDDDDDDDGDDGDDDDGDDGDDGDDDDDDDSIDEVMVGRRIRESSIVQFFIVFIPVYWRKTIIFTLTLWCISTTNTITREKATLFGPSGVYLPPTQSPARRRRFTGRQVYIYHQHNHPREGDALRAVRCISTTNTITREKATLYGPSGVYLPPTQSPARRRRFTGRQVYIYHQHNHPREGDALRAVRCISTTNTITREKATLFGPSGVYLPPTQSPARRRRFSGRQPDDWSLSESAVHLTAGLTDLILASRVRADCKHRPGQGSRPCVLTSSSVRTGRTA</sequence>
<comment type="caution">
    <text evidence="2">The sequence shown here is derived from an EMBL/GenBank/DDBJ whole genome shotgun (WGS) entry which is preliminary data.</text>
</comment>